<evidence type="ECO:0000256" key="2">
    <source>
        <dbReference type="SAM" id="Coils"/>
    </source>
</evidence>
<dbReference type="Pfam" id="PF04434">
    <property type="entry name" value="SWIM"/>
    <property type="match status" value="1"/>
</dbReference>
<dbReference type="Proteomes" id="UP000265489">
    <property type="component" value="Unassembled WGS sequence"/>
</dbReference>
<dbReference type="AlphaFoldDB" id="A0A395W8K8"/>
<organism evidence="4 5">
    <name type="scientific">Holdemanella biformis</name>
    <dbReference type="NCBI Taxonomy" id="1735"/>
    <lineage>
        <taxon>Bacteria</taxon>
        <taxon>Bacillati</taxon>
        <taxon>Bacillota</taxon>
        <taxon>Erysipelotrichia</taxon>
        <taxon>Erysipelotrichales</taxon>
        <taxon>Erysipelotrichaceae</taxon>
        <taxon>Holdemanella</taxon>
    </lineage>
</organism>
<keyword evidence="1" id="KW-0863">Zinc-finger</keyword>
<keyword evidence="1" id="KW-0862">Zinc</keyword>
<reference evidence="4 5" key="1">
    <citation type="submission" date="2018-08" db="EMBL/GenBank/DDBJ databases">
        <title>A genome reference for cultivated species of the human gut microbiota.</title>
        <authorList>
            <person name="Zou Y."/>
            <person name="Xue W."/>
            <person name="Luo G."/>
        </authorList>
    </citation>
    <scope>NUCLEOTIDE SEQUENCE [LARGE SCALE GENOMIC DNA]</scope>
    <source>
        <strain evidence="4 5">AF15-20</strain>
    </source>
</reference>
<name>A0A395W8K8_9FIRM</name>
<proteinExistence type="predicted"/>
<evidence type="ECO:0000256" key="1">
    <source>
        <dbReference type="PROSITE-ProRule" id="PRU00325"/>
    </source>
</evidence>
<feature type="domain" description="SWIM-type" evidence="3">
    <location>
        <begin position="47"/>
        <end position="84"/>
    </location>
</feature>
<feature type="coiled-coil region" evidence="2">
    <location>
        <begin position="96"/>
        <end position="123"/>
    </location>
</feature>
<accession>A0A395W8K8</accession>
<protein>
    <recommendedName>
        <fullName evidence="3">SWIM-type domain-containing protein</fullName>
    </recommendedName>
</protein>
<sequence length="155" mass="18652">MVDKLLNDASYHSYRRGYEYFKEGRVKNIQRFDGTTYSAIVSGCEDYHVRIDFAHPRKSTCDCPHAEGRRVVCKHKVALAFAVSPEALKKADDIMEEQLRYQAEREQREHEQYKRIKKKVMEMSLKDLRDYVIYQMIEDENKYDPNYDDEEFFDW</sequence>
<keyword evidence="1" id="KW-0479">Metal-binding</keyword>
<comment type="caution">
    <text evidence="4">The sequence shown here is derived from an EMBL/GenBank/DDBJ whole genome shotgun (WGS) entry which is preliminary data.</text>
</comment>
<dbReference type="RefSeq" id="WP_118325314.1">
    <property type="nucleotide sequence ID" value="NZ_DAWEIE010000022.1"/>
</dbReference>
<dbReference type="InterPro" id="IPR007527">
    <property type="entry name" value="Znf_SWIM"/>
</dbReference>
<dbReference type="GeneID" id="66579720"/>
<dbReference type="PROSITE" id="PS50966">
    <property type="entry name" value="ZF_SWIM"/>
    <property type="match status" value="1"/>
</dbReference>
<evidence type="ECO:0000313" key="4">
    <source>
        <dbReference type="EMBL" id="RGU91021.1"/>
    </source>
</evidence>
<evidence type="ECO:0000259" key="3">
    <source>
        <dbReference type="PROSITE" id="PS50966"/>
    </source>
</evidence>
<dbReference type="GO" id="GO:0008270">
    <property type="term" value="F:zinc ion binding"/>
    <property type="evidence" value="ECO:0007669"/>
    <property type="project" value="UniProtKB-KW"/>
</dbReference>
<keyword evidence="2" id="KW-0175">Coiled coil</keyword>
<gene>
    <name evidence="4" type="ORF">DWW32_07490</name>
</gene>
<dbReference type="EMBL" id="QRYQ01000013">
    <property type="protein sequence ID" value="RGU91021.1"/>
    <property type="molecule type" value="Genomic_DNA"/>
</dbReference>
<evidence type="ECO:0000313" key="5">
    <source>
        <dbReference type="Proteomes" id="UP000265489"/>
    </source>
</evidence>